<evidence type="ECO:0000313" key="1">
    <source>
        <dbReference type="EMBL" id="GCD48330.1"/>
    </source>
</evidence>
<dbReference type="EMBL" id="BHZD01000001">
    <property type="protein sequence ID" value="GCD48330.1"/>
    <property type="molecule type" value="Genomic_DNA"/>
</dbReference>
<dbReference type="Proteomes" id="UP000286746">
    <property type="component" value="Unassembled WGS sequence"/>
</dbReference>
<dbReference type="GO" id="GO:0016787">
    <property type="term" value="F:hydrolase activity"/>
    <property type="evidence" value="ECO:0007669"/>
    <property type="project" value="UniProtKB-KW"/>
</dbReference>
<dbReference type="InterPro" id="IPR029058">
    <property type="entry name" value="AB_hydrolase_fold"/>
</dbReference>
<gene>
    <name evidence="1" type="ORF">GKJPGBOP_08127</name>
</gene>
<dbReference type="AlphaFoldDB" id="A0A401WGC9"/>
<name>A0A401WGC9_STREY</name>
<comment type="caution">
    <text evidence="1">The sequence shown here is derived from an EMBL/GenBank/DDBJ whole genome shotgun (WGS) entry which is preliminary data.</text>
</comment>
<keyword evidence="2" id="KW-1185">Reference proteome</keyword>
<proteinExistence type="predicted"/>
<keyword evidence="1" id="KW-0378">Hydrolase</keyword>
<organism evidence="1 2">
    <name type="scientific">Streptomyces paromomycinus</name>
    <name type="common">Streptomyces rimosus subsp. paromomycinus</name>
    <dbReference type="NCBI Taxonomy" id="92743"/>
    <lineage>
        <taxon>Bacteria</taxon>
        <taxon>Bacillati</taxon>
        <taxon>Actinomycetota</taxon>
        <taxon>Actinomycetes</taxon>
        <taxon>Kitasatosporales</taxon>
        <taxon>Streptomycetaceae</taxon>
        <taxon>Streptomyces</taxon>
    </lineage>
</organism>
<sequence length="89" mass="9742">MAPARHMVIALSYWLPGSPAGLLAWFVEKYRAWHDCGGDPSPRFSDGFLLTQASLRWFTRNPSDVLPAPLRVHPAGDQGGGRARIAVTV</sequence>
<evidence type="ECO:0000313" key="2">
    <source>
        <dbReference type="Proteomes" id="UP000286746"/>
    </source>
</evidence>
<accession>A0A401WGC9</accession>
<dbReference type="Gene3D" id="3.40.50.1820">
    <property type="entry name" value="alpha/beta hydrolase"/>
    <property type="match status" value="1"/>
</dbReference>
<protein>
    <submittedName>
        <fullName evidence="1">Hydrolase</fullName>
    </submittedName>
</protein>
<dbReference type="RefSeq" id="WP_246177914.1">
    <property type="nucleotide sequence ID" value="NZ_BHZD01000001.1"/>
</dbReference>
<reference evidence="1 2" key="1">
    <citation type="submission" date="2018-11" db="EMBL/GenBank/DDBJ databases">
        <title>Whole genome sequence of Streptomyces paromomycinus NBRC 15454(T).</title>
        <authorList>
            <person name="Komaki H."/>
            <person name="Tamura T."/>
        </authorList>
    </citation>
    <scope>NUCLEOTIDE SEQUENCE [LARGE SCALE GENOMIC DNA]</scope>
    <source>
        <strain evidence="1 2">NBRC 15454</strain>
    </source>
</reference>